<reference evidence="3 4" key="1">
    <citation type="submission" date="2020-11" db="EMBL/GenBank/DDBJ databases">
        <title>genome sequence of strain KACC 18849.</title>
        <authorList>
            <person name="Gao J."/>
            <person name="Zhang X."/>
        </authorList>
    </citation>
    <scope>NUCLEOTIDE SEQUENCE [LARGE SCALE GENOMIC DNA]</scope>
    <source>
        <strain evidence="3 4">KACC 18849</strain>
    </source>
</reference>
<evidence type="ECO:0000256" key="2">
    <source>
        <dbReference type="SAM" id="Phobius"/>
    </source>
</evidence>
<accession>A0ABS0SX48</accession>
<dbReference type="EMBL" id="JADWOX010000006">
    <property type="protein sequence ID" value="MBI1684173.1"/>
    <property type="molecule type" value="Genomic_DNA"/>
</dbReference>
<dbReference type="Proteomes" id="UP000639859">
    <property type="component" value="Unassembled WGS sequence"/>
</dbReference>
<dbReference type="RefSeq" id="WP_198576095.1">
    <property type="nucleotide sequence ID" value="NZ_JADWOX010000006.1"/>
</dbReference>
<organism evidence="3 4">
    <name type="scientific">Caulobacter hibisci</name>
    <dbReference type="NCBI Taxonomy" id="2035993"/>
    <lineage>
        <taxon>Bacteria</taxon>
        <taxon>Pseudomonadati</taxon>
        <taxon>Pseudomonadota</taxon>
        <taxon>Alphaproteobacteria</taxon>
        <taxon>Caulobacterales</taxon>
        <taxon>Caulobacteraceae</taxon>
        <taxon>Caulobacter</taxon>
    </lineage>
</organism>
<feature type="region of interest" description="Disordered" evidence="1">
    <location>
        <begin position="132"/>
        <end position="167"/>
    </location>
</feature>
<evidence type="ECO:0000256" key="1">
    <source>
        <dbReference type="SAM" id="MobiDB-lite"/>
    </source>
</evidence>
<feature type="transmembrane region" description="Helical" evidence="2">
    <location>
        <begin position="69"/>
        <end position="91"/>
    </location>
</feature>
<protein>
    <submittedName>
        <fullName evidence="3">DUF1003 domain-containing protein</fullName>
    </submittedName>
</protein>
<name>A0ABS0SX48_9CAUL</name>
<keyword evidence="2" id="KW-0472">Membrane</keyword>
<gene>
    <name evidence="3" type="ORF">I4Q42_10895</name>
</gene>
<keyword evidence="2" id="KW-0812">Transmembrane</keyword>
<comment type="caution">
    <text evidence="3">The sequence shown here is derived from an EMBL/GenBank/DDBJ whole genome shotgun (WGS) entry which is preliminary data.</text>
</comment>
<dbReference type="InterPro" id="IPR010406">
    <property type="entry name" value="DUF1003"/>
</dbReference>
<evidence type="ECO:0000313" key="3">
    <source>
        <dbReference type="EMBL" id="MBI1684173.1"/>
    </source>
</evidence>
<keyword evidence="2" id="KW-1133">Transmembrane helix</keyword>
<sequence length="167" mass="18230">MARHVEDSVEAVAKLHREHYGSATGLQRSIDKVTERLGRPATPLVVMAVVIGWATYASLRGGGGVDQPAFAWLELAATVAAFLVSILILVTQRREDQLADRRAQLTLELALLADRKSAKIIQLLEELRRDQPDVTDRVDTESDDMSKPTDPEAVAASIADKSGDERS</sequence>
<keyword evidence="4" id="KW-1185">Reference proteome</keyword>
<proteinExistence type="predicted"/>
<evidence type="ECO:0000313" key="4">
    <source>
        <dbReference type="Proteomes" id="UP000639859"/>
    </source>
</evidence>
<feature type="compositionally biased region" description="Basic and acidic residues" evidence="1">
    <location>
        <begin position="132"/>
        <end position="150"/>
    </location>
</feature>
<dbReference type="Pfam" id="PF06210">
    <property type="entry name" value="DUF1003"/>
    <property type="match status" value="1"/>
</dbReference>
<feature type="transmembrane region" description="Helical" evidence="2">
    <location>
        <begin position="37"/>
        <end position="57"/>
    </location>
</feature>